<dbReference type="EMBL" id="SZUA01000001">
    <property type="protein sequence ID" value="TKR33010.1"/>
    <property type="molecule type" value="Genomic_DNA"/>
</dbReference>
<dbReference type="Gene3D" id="3.40.5.90">
    <property type="entry name" value="CDGSH iron-sulfur domain, mitoNEET-type"/>
    <property type="match status" value="2"/>
</dbReference>
<proteinExistence type="predicted"/>
<evidence type="ECO:0000256" key="3">
    <source>
        <dbReference type="ARBA" id="ARBA00023004"/>
    </source>
</evidence>
<evidence type="ECO:0000259" key="5">
    <source>
        <dbReference type="SMART" id="SM00704"/>
    </source>
</evidence>
<reference evidence="6 7" key="1">
    <citation type="submission" date="2019-04" db="EMBL/GenBank/DDBJ databases">
        <title>Reference strain of H23.</title>
        <authorList>
            <person name="Luo X."/>
        </authorList>
    </citation>
    <scope>NUCLEOTIDE SEQUENCE [LARGE SCALE GENOMIC DNA]</scope>
    <source>
        <strain evidence="6 7">H23</strain>
    </source>
</reference>
<dbReference type="Pfam" id="PF09360">
    <property type="entry name" value="zf-CDGSH"/>
    <property type="match status" value="2"/>
</dbReference>
<dbReference type="AlphaFoldDB" id="A0A4U5JT52"/>
<dbReference type="Proteomes" id="UP000308707">
    <property type="component" value="Unassembled WGS sequence"/>
</dbReference>
<keyword evidence="2" id="KW-0479">Metal-binding</keyword>
<dbReference type="GO" id="GO:0005737">
    <property type="term" value="C:cytoplasm"/>
    <property type="evidence" value="ECO:0007669"/>
    <property type="project" value="UniProtKB-ARBA"/>
</dbReference>
<accession>A0A4U5JT52</accession>
<keyword evidence="4" id="KW-0411">Iron-sulfur</keyword>
<evidence type="ECO:0000313" key="7">
    <source>
        <dbReference type="Proteomes" id="UP000308707"/>
    </source>
</evidence>
<dbReference type="PANTHER" id="PTHR46491:SF3">
    <property type="entry name" value="CDGSH IRON-SULFUR DOMAIN-CONTAINING PROTEIN 3, MITOCHONDRIAL"/>
    <property type="match status" value="1"/>
</dbReference>
<dbReference type="InterPro" id="IPR010693">
    <property type="entry name" value="Divergent_4Fe-4S_mono-cluster"/>
</dbReference>
<keyword evidence="1" id="KW-0001">2Fe-2S</keyword>
<evidence type="ECO:0000256" key="2">
    <source>
        <dbReference type="ARBA" id="ARBA00022723"/>
    </source>
</evidence>
<keyword evidence="3" id="KW-0408">Iron</keyword>
<protein>
    <submittedName>
        <fullName evidence="6">Iron-binding protein</fullName>
    </submittedName>
</protein>
<name>A0A4U5JT52_9GAMM</name>
<dbReference type="Pfam" id="PF06902">
    <property type="entry name" value="Fer4_19"/>
    <property type="match status" value="1"/>
</dbReference>
<dbReference type="PANTHER" id="PTHR46491">
    <property type="entry name" value="CDGSH IRON SULFUR DOMAIN PROTEIN HOMOLOG"/>
    <property type="match status" value="1"/>
</dbReference>
<organism evidence="6 7">
    <name type="scientific">Luteimonas gilva</name>
    <dbReference type="NCBI Taxonomy" id="2572684"/>
    <lineage>
        <taxon>Bacteria</taxon>
        <taxon>Pseudomonadati</taxon>
        <taxon>Pseudomonadota</taxon>
        <taxon>Gammaproteobacteria</taxon>
        <taxon>Lysobacterales</taxon>
        <taxon>Lysobacteraceae</taxon>
        <taxon>Luteimonas</taxon>
    </lineage>
</organism>
<dbReference type="GO" id="GO:0046872">
    <property type="term" value="F:metal ion binding"/>
    <property type="evidence" value="ECO:0007669"/>
    <property type="project" value="UniProtKB-KW"/>
</dbReference>
<evidence type="ECO:0000256" key="1">
    <source>
        <dbReference type="ARBA" id="ARBA00022714"/>
    </source>
</evidence>
<dbReference type="InterPro" id="IPR042216">
    <property type="entry name" value="MitoNEET_CISD"/>
</dbReference>
<dbReference type="RefSeq" id="WP_137265220.1">
    <property type="nucleotide sequence ID" value="NZ_SZUA01000001.1"/>
</dbReference>
<comment type="caution">
    <text evidence="6">The sequence shown here is derived from an EMBL/GenBank/DDBJ whole genome shotgun (WGS) entry which is preliminary data.</text>
</comment>
<dbReference type="GO" id="GO:0051537">
    <property type="term" value="F:2 iron, 2 sulfur cluster binding"/>
    <property type="evidence" value="ECO:0007669"/>
    <property type="project" value="UniProtKB-KW"/>
</dbReference>
<dbReference type="SMART" id="SM00704">
    <property type="entry name" value="ZnF_CDGSH"/>
    <property type="match status" value="2"/>
</dbReference>
<dbReference type="InterPro" id="IPR052950">
    <property type="entry name" value="CISD"/>
</dbReference>
<gene>
    <name evidence="6" type="ORF">FCE95_01445</name>
</gene>
<dbReference type="InterPro" id="IPR018967">
    <property type="entry name" value="FeS-contain_CDGSH-typ"/>
</dbReference>
<evidence type="ECO:0000256" key="4">
    <source>
        <dbReference type="ARBA" id="ARBA00023014"/>
    </source>
</evidence>
<keyword evidence="7" id="KW-1185">Reference proteome</keyword>
<evidence type="ECO:0000313" key="6">
    <source>
        <dbReference type="EMBL" id="TKR33010.1"/>
    </source>
</evidence>
<feature type="domain" description="Iron-binding zinc finger CDGSH type" evidence="5">
    <location>
        <begin position="170"/>
        <end position="209"/>
    </location>
</feature>
<feature type="domain" description="Iron-binding zinc finger CDGSH type" evidence="5">
    <location>
        <begin position="95"/>
        <end position="133"/>
    </location>
</feature>
<sequence length="213" mass="23070">MGTETVRGKQVVILFDGQRCIHSRHCVLGHPDVFVPNVEGEWIHPDAVSAEEVAWIARSCPSGAIQYERLDGGAEEPAPVVNTVRLREHGPLAFNAPLRIAGKDEGFRATLCRCGLSKNKPFCDNSHLEGGFHATGEPAPKKSEPLQARDGVLAVEPQKNGPLKVTGNLEVVSGTGHTLDRVTETWFCRCGHSKNKPYCDGSHRKVGFEADGA</sequence>
<dbReference type="OrthoDB" id="9795032at2"/>